<evidence type="ECO:0000256" key="6">
    <source>
        <dbReference type="ARBA" id="ARBA00023054"/>
    </source>
</evidence>
<evidence type="ECO:0000313" key="12">
    <source>
        <dbReference type="Proteomes" id="UP001151582"/>
    </source>
</evidence>
<evidence type="ECO:0000256" key="1">
    <source>
        <dbReference type="ARBA" id="ARBA00004496"/>
    </source>
</evidence>
<dbReference type="PROSITE" id="PS50103">
    <property type="entry name" value="ZF_C3H1"/>
    <property type="match status" value="1"/>
</dbReference>
<sequence>MPLQHPNSQLFRIQQSSVPIRLTKPDDVPLSNSPGPPTASTADDPSMLFPPTTSAGKPLSPLNPPFIPGSARKSALTHSSNPESSAELPQPTGVDPKPRLCRNIFIYGSCRYENKGCAFSHQVDKPSAPAGSLSPEKTSKPNPNSPVFTPRKFRKPAPPANDGASPSFRLDATEAQSPSLSAQIVRGDNTADLTDHLGALAMDDANADLSPAEQEGNPEYYLTVPQFHSYPANVVTEARPVVWPTTHVTAMNRLPQLPLQYHLYGPPPSNIANLRPNQRTVHDFFIPDHLREELAAKAAARWELPAFNPSLPAEVNQYHSLCPLPALSHSNFLGLGRLKTSSYKAISSHDGCAYTLYRVEGFRLMNDNAMVAVDRWQAIRHPNVASLYSAFTTTAFGDNSVVFVYDYYPQAVTLKGSYFTNPRAGSNLAPPHNPYYPAQPVDVTHSSGSGDGQSGAFSFPLAEEQLWSILIQLASALHAIHKANLAVHSLDVSRILLTDQNRVCIDQVGVVDFMTFETPIDTIQAQQNDLSCLGKVMTQLACGQIQALTSSPKAMEYIHYHYHPDLKQAILYLLGRMGPGRTVDDLMRLIGSRAYAELDALRTRGDTLQAELSRELENGRLVRLLCKFGFINERPEFDMDPEWSETGDRYLIKLFRDFVFHQVDEHGKPVVDMAHVLSCLNKLDAGSQEKVMLTSRDEQSCLIVSYRDIKRCIEVAFGDLCR</sequence>
<dbReference type="GO" id="GO:0000932">
    <property type="term" value="C:P-body"/>
    <property type="evidence" value="ECO:0007669"/>
    <property type="project" value="TreeGrafter"/>
</dbReference>
<feature type="zinc finger region" description="C3H1-type" evidence="8">
    <location>
        <begin position="95"/>
        <end position="124"/>
    </location>
</feature>
<proteinExistence type="inferred from homology"/>
<keyword evidence="2 7" id="KW-0963">Cytoplasm</keyword>
<dbReference type="InterPro" id="IPR030844">
    <property type="entry name" value="PAN3"/>
</dbReference>
<dbReference type="SUPFAM" id="SSF56112">
    <property type="entry name" value="Protein kinase-like (PK-like)"/>
    <property type="match status" value="1"/>
</dbReference>
<dbReference type="PANTHER" id="PTHR12272">
    <property type="entry name" value="DEADENYLATION COMPLEX SUBUNIT PAN3"/>
    <property type="match status" value="1"/>
</dbReference>
<dbReference type="Pfam" id="PF25586">
    <property type="entry name" value="zf-CCCH_PAN3"/>
    <property type="match status" value="1"/>
</dbReference>
<keyword evidence="8" id="KW-0862">Zinc</keyword>
<dbReference type="PANTHER" id="PTHR12272:SF11">
    <property type="entry name" value="PAN2-PAN3 DEADENYLATION COMPLEX SUBUNIT PAN3"/>
    <property type="match status" value="1"/>
</dbReference>
<comment type="domain">
    <text evidence="7">The N-terminal zinc finger binds to poly(A) RNA.</text>
</comment>
<keyword evidence="12" id="KW-1185">Reference proteome</keyword>
<dbReference type="GO" id="GO:0006397">
    <property type="term" value="P:mRNA processing"/>
    <property type="evidence" value="ECO:0007669"/>
    <property type="project" value="UniProtKB-KW"/>
</dbReference>
<dbReference type="Gene3D" id="1.10.287.3700">
    <property type="match status" value="1"/>
</dbReference>
<dbReference type="InterPro" id="IPR011009">
    <property type="entry name" value="Kinase-like_dom_sf"/>
</dbReference>
<keyword evidence="5 7" id="KW-0067">ATP-binding</keyword>
<keyword evidence="6 7" id="KW-0175">Coiled coil</keyword>
<evidence type="ECO:0000256" key="9">
    <source>
        <dbReference type="SAM" id="MobiDB-lite"/>
    </source>
</evidence>
<gene>
    <name evidence="7 11" type="primary">PAN3</name>
    <name evidence="11" type="ORF">H4R34_001252</name>
</gene>
<name>A0A9W8B6K4_9FUNG</name>
<reference evidence="11" key="1">
    <citation type="submission" date="2022-07" db="EMBL/GenBank/DDBJ databases">
        <title>Phylogenomic reconstructions and comparative analyses of Kickxellomycotina fungi.</title>
        <authorList>
            <person name="Reynolds N.K."/>
            <person name="Stajich J.E."/>
            <person name="Barry K."/>
            <person name="Grigoriev I.V."/>
            <person name="Crous P."/>
            <person name="Smith M.E."/>
        </authorList>
    </citation>
    <scope>NUCLEOTIDE SEQUENCE</scope>
    <source>
        <strain evidence="11">RSA 567</strain>
    </source>
</reference>
<comment type="caution">
    <text evidence="7">Lacks conserved residue(s) required for the propagation of feature annotation.</text>
</comment>
<dbReference type="GO" id="GO:0008270">
    <property type="term" value="F:zinc ion binding"/>
    <property type="evidence" value="ECO:0007669"/>
    <property type="project" value="UniProtKB-KW"/>
</dbReference>
<evidence type="ECO:0000256" key="3">
    <source>
        <dbReference type="ARBA" id="ARBA00022664"/>
    </source>
</evidence>
<comment type="subcellular location">
    <subcellularLocation>
        <location evidence="1 7">Cytoplasm</location>
    </subcellularLocation>
</comment>
<feature type="binding site" evidence="7">
    <location>
        <begin position="406"/>
        <end position="413"/>
    </location>
    <ligand>
        <name>ATP</name>
        <dbReference type="ChEBI" id="CHEBI:30616"/>
    </ligand>
</feature>
<dbReference type="Gene3D" id="1.10.510.10">
    <property type="entry name" value="Transferase(Phosphotransferase) domain 1"/>
    <property type="match status" value="1"/>
</dbReference>
<keyword evidence="8" id="KW-0863">Zinc-finger</keyword>
<dbReference type="Gene3D" id="6.10.250.3160">
    <property type="match status" value="1"/>
</dbReference>
<dbReference type="GO" id="GO:0005524">
    <property type="term" value="F:ATP binding"/>
    <property type="evidence" value="ECO:0007669"/>
    <property type="project" value="UniProtKB-UniRule"/>
</dbReference>
<evidence type="ECO:0000259" key="10">
    <source>
        <dbReference type="PROSITE" id="PS50103"/>
    </source>
</evidence>
<comment type="similarity">
    <text evidence="7">Belongs to the protein kinase superfamily. PAN3 family.</text>
</comment>
<evidence type="ECO:0000313" key="11">
    <source>
        <dbReference type="EMBL" id="KAJ1983491.1"/>
    </source>
</evidence>
<dbReference type="HAMAP" id="MF_03181">
    <property type="entry name" value="PAN3"/>
    <property type="match status" value="1"/>
</dbReference>
<dbReference type="Proteomes" id="UP001151582">
    <property type="component" value="Unassembled WGS sequence"/>
</dbReference>
<dbReference type="Pfam" id="PF18101">
    <property type="entry name" value="Pan3_CK"/>
    <property type="match status" value="1"/>
</dbReference>
<keyword evidence="3 7" id="KW-0507">mRNA processing</keyword>
<dbReference type="GO" id="GO:0008143">
    <property type="term" value="F:poly(A) binding"/>
    <property type="evidence" value="ECO:0007669"/>
    <property type="project" value="TreeGrafter"/>
</dbReference>
<keyword evidence="4 7" id="KW-0547">Nucleotide-binding</keyword>
<keyword evidence="8" id="KW-0479">Metal-binding</keyword>
<dbReference type="InterPro" id="IPR000571">
    <property type="entry name" value="Znf_CCCH"/>
</dbReference>
<organism evidence="11 12">
    <name type="scientific">Dimargaris verticillata</name>
    <dbReference type="NCBI Taxonomy" id="2761393"/>
    <lineage>
        <taxon>Eukaryota</taxon>
        <taxon>Fungi</taxon>
        <taxon>Fungi incertae sedis</taxon>
        <taxon>Zoopagomycota</taxon>
        <taxon>Kickxellomycotina</taxon>
        <taxon>Dimargaritomycetes</taxon>
        <taxon>Dimargaritales</taxon>
        <taxon>Dimargaritaceae</taxon>
        <taxon>Dimargaris</taxon>
    </lineage>
</organism>
<dbReference type="OrthoDB" id="204958at2759"/>
<feature type="compositionally biased region" description="Polar residues" evidence="9">
    <location>
        <begin position="30"/>
        <end position="43"/>
    </location>
</feature>
<dbReference type="GO" id="GO:0031251">
    <property type="term" value="C:PAN complex"/>
    <property type="evidence" value="ECO:0007669"/>
    <property type="project" value="UniProtKB-UniRule"/>
</dbReference>
<feature type="domain" description="C3H1-type" evidence="10">
    <location>
        <begin position="95"/>
        <end position="124"/>
    </location>
</feature>
<dbReference type="EMBL" id="JANBQB010000053">
    <property type="protein sequence ID" value="KAJ1983491.1"/>
    <property type="molecule type" value="Genomic_DNA"/>
</dbReference>
<evidence type="ECO:0000256" key="7">
    <source>
        <dbReference type="HAMAP-Rule" id="MF_03181"/>
    </source>
</evidence>
<dbReference type="Gene3D" id="1.20.5.5160">
    <property type="match status" value="1"/>
</dbReference>
<dbReference type="GO" id="GO:0000289">
    <property type="term" value="P:nuclear-transcribed mRNA poly(A) tail shortening"/>
    <property type="evidence" value="ECO:0007669"/>
    <property type="project" value="UniProtKB-UniRule"/>
</dbReference>
<evidence type="ECO:0000256" key="8">
    <source>
        <dbReference type="PROSITE-ProRule" id="PRU00723"/>
    </source>
</evidence>
<evidence type="ECO:0000256" key="2">
    <source>
        <dbReference type="ARBA" id="ARBA00022490"/>
    </source>
</evidence>
<accession>A0A9W8B6K4</accession>
<evidence type="ECO:0000256" key="4">
    <source>
        <dbReference type="ARBA" id="ARBA00022741"/>
    </source>
</evidence>
<comment type="domain">
    <text evidence="7">Contains a pseudokinase domain. The protein kinase domain is predicted to be catalytically inactive because some of the residues important for catalytic activity are substituted and it lacks the equivalent of the binding site for a peptide substrate. However, it has retained an ATP-binding site and ATP-binding is required for mRNA degradation, stimulating the activity of the PAN2 nuclease in vitro. The nucleotide-binding site is juxtaposed to the RNase active site of PAN2 in the complex and may actually bind nucleosides of a poly(A) RNA rather than ATP, feeding the poly(A)-tail to the active site of the deadenylase and thus increasing the efficiency with which this distributive enzyme degrades oligo(A) RNAs.</text>
</comment>
<feature type="coiled-coil region" evidence="7">
    <location>
        <begin position="592"/>
        <end position="630"/>
    </location>
</feature>
<comment type="domain">
    <text evidence="7">The pseudokinase domain, the coiled-coil (CC), and C-terminal knob domain (CK) form a structural unit (PKC) that forms an extensive high-affinity interaction surface for PAN2.</text>
</comment>
<dbReference type="FunFam" id="1.10.287.3700:FF:000001">
    <property type="entry name" value="PAN2-PAN3 deadenylation complex subunit PAN3"/>
    <property type="match status" value="1"/>
</dbReference>
<evidence type="ECO:0000256" key="5">
    <source>
        <dbReference type="ARBA" id="ARBA00022840"/>
    </source>
</evidence>
<protein>
    <recommendedName>
        <fullName evidence="7">PAN2-PAN3 deadenylation complex subunit PAN3</fullName>
    </recommendedName>
    <alternativeName>
        <fullName evidence="7">PAB1P-dependent poly(A)-specific ribonuclease</fullName>
    </alternativeName>
    <alternativeName>
        <fullName evidence="7">Poly(A)-nuclease deadenylation complex subunit 3</fullName>
        <shortName evidence="7">PAN deadenylation complex subunit 3</shortName>
    </alternativeName>
</protein>
<comment type="caution">
    <text evidence="11">The sequence shown here is derived from an EMBL/GenBank/DDBJ whole genome shotgun (WGS) entry which is preliminary data.</text>
</comment>
<feature type="region of interest" description="Disordered" evidence="9">
    <location>
        <begin position="124"/>
        <end position="183"/>
    </location>
</feature>
<feature type="region of interest" description="Knob domain" evidence="7">
    <location>
        <begin position="631"/>
        <end position="722"/>
    </location>
</feature>
<dbReference type="InterPro" id="IPR041332">
    <property type="entry name" value="Pan3_CK"/>
</dbReference>
<dbReference type="FunFam" id="1.20.5.5160:FF:000002">
    <property type="entry name" value="PAN2-PAN3 deadenylation complex subunit PAN3"/>
    <property type="match status" value="1"/>
</dbReference>
<feature type="compositionally biased region" description="Polar residues" evidence="9">
    <location>
        <begin position="1"/>
        <end position="18"/>
    </location>
</feature>
<dbReference type="AlphaFoldDB" id="A0A9W8B6K4"/>
<comment type="function">
    <text evidence="7">Regulatory subunit of the poly(A)-nuclease (PAN) deadenylation complex, one of two cytoplasmic mRNA deadenylases involved in mRNA turnover. PAN specifically shortens poly(A) tails of RNA and the activity is stimulated by poly(A)-binding protein PAB1. PAN deadenylation is followed by rapid degradation of the shortened mRNA tails by the CCR4-NOT complex. Deadenylated mRNAs are then degraded by two alternative mechanisms, namely exosome-mediated 3'-5' exonucleolytic degradation, or deadenlyation-dependent mRNA decaping and subsequent 5'-3' exonucleolytic degradation by XRN1. May also be involved in post-transcriptional maturation of mRNA poly(A) tails. PAN3 acts as a positive regulator for PAN activity, recruiting the catalytic subunit PAN2 to mRNA via its interaction with RNA and with PAB1.</text>
</comment>
<feature type="region of interest" description="Disordered" evidence="9">
    <location>
        <begin position="1"/>
        <end position="97"/>
    </location>
</feature>
<comment type="subunit">
    <text evidence="7">Homodimer. Forms a heterotrimer with a catalytic subunit PAN2 to form the poly(A)-nuclease (PAN) deadenylation complex. Interacts (via PAM-2 motif) with poly(A)-binding protein PAB1 (via PABC domain), conferring substrate specificity of the enzyme complex.</text>
</comment>